<dbReference type="PRINTS" id="PR00139">
    <property type="entry name" value="ASNGLNASE"/>
</dbReference>
<dbReference type="PANTHER" id="PTHR11707:SF28">
    <property type="entry name" value="60 KDA LYSOPHOSPHOLIPASE"/>
    <property type="match status" value="1"/>
</dbReference>
<dbReference type="SMART" id="SM00870">
    <property type="entry name" value="Asparaginase"/>
    <property type="match status" value="1"/>
</dbReference>
<dbReference type="InterPro" id="IPR011878">
    <property type="entry name" value="GatD"/>
</dbReference>
<evidence type="ECO:0000259" key="10">
    <source>
        <dbReference type="Pfam" id="PF18195"/>
    </source>
</evidence>
<dbReference type="GO" id="GO:0006412">
    <property type="term" value="P:translation"/>
    <property type="evidence" value="ECO:0007669"/>
    <property type="project" value="UniProtKB-UniRule"/>
</dbReference>
<feature type="domain" description="L-asparaginase N-terminal" evidence="8">
    <location>
        <begin position="93"/>
        <end position="282"/>
    </location>
</feature>
<dbReference type="PATRIC" id="fig|55758.3.peg.1154"/>
<dbReference type="Gene3D" id="3.40.50.40">
    <property type="match status" value="1"/>
</dbReference>
<dbReference type="RefSeq" id="WP_066972121.1">
    <property type="nucleotide sequence ID" value="NZ_LWMT01000203.1"/>
</dbReference>
<dbReference type="InterPro" id="IPR040918">
    <property type="entry name" value="GatD_N"/>
</dbReference>
<dbReference type="GO" id="GO:0005524">
    <property type="term" value="F:ATP binding"/>
    <property type="evidence" value="ECO:0007669"/>
    <property type="project" value="UniProtKB-KW"/>
</dbReference>
<dbReference type="EMBL" id="LWMT01000203">
    <property type="protein sequence ID" value="KZX13485.1"/>
    <property type="molecule type" value="Genomic_DNA"/>
</dbReference>
<dbReference type="InterPro" id="IPR006033">
    <property type="entry name" value="AsnA_fam"/>
</dbReference>
<evidence type="ECO:0000313" key="11">
    <source>
        <dbReference type="EMBL" id="KZX13485.1"/>
    </source>
</evidence>
<feature type="domain" description="GatD N-terminal" evidence="10">
    <location>
        <begin position="17"/>
        <end position="69"/>
    </location>
</feature>
<gene>
    <name evidence="11" type="primary">ansA</name>
    <name evidence="5" type="synonym">gatD</name>
    <name evidence="11" type="ORF">MBFIL_10070</name>
</gene>
<dbReference type="InterPro" id="IPR037222">
    <property type="entry name" value="GatD_N_sf"/>
</dbReference>
<sequence>MTYKKLAQDFLDTANVSIGDTVIIEKENVSYQGILLDRSGDSDDEYIVLKLDNGYNIGINIVNAKISLIEGGDKPQINYDNINITKDDEKEDILIISTGGTVSSIIDYKTGAVHPVFTAEDLLKSNPELLDLANINVKALYNILSENMKPEYWVETGKSIAKEIESGVDGVVVAHGTDTMHYTSAALSFMLSSPVPVVLTGAQRSSDRPSSDANINLINSVGAAKSDISEITVCMHSTLDDGYCDLHKGTKVRKMHTSRRDTFRSIDNEPIAKFKKGQISSINTNSYIRRNEKELDLNNKIESKVALIKTFPGITNELIEYHIDKGFKGLLIEGTGLGHLPDYMINSIERANEEEIAIVMTSQCIYGSINMNVYSTGRKLQNAGVISGYDMTPETAYVKLAWALGQSENLKEVKTIIETNIAGEINKKSSIKHFLN</sequence>
<evidence type="ECO:0000256" key="6">
    <source>
        <dbReference type="PROSITE-ProRule" id="PRU10100"/>
    </source>
</evidence>
<evidence type="ECO:0000256" key="3">
    <source>
        <dbReference type="ARBA" id="ARBA00022840"/>
    </source>
</evidence>
<dbReference type="AlphaFoldDB" id="A0A162FIC5"/>
<protein>
    <recommendedName>
        <fullName evidence="5 7">Glutamyl-tRNA(Gln) amidotransferase subunit D</fullName>
        <shortName evidence="5">Glu-ADT subunit D</shortName>
        <ecNumber evidence="5 7">6.3.5.-</ecNumber>
    </recommendedName>
</protein>
<reference evidence="11 12" key="1">
    <citation type="submission" date="2016-04" db="EMBL/GenBank/DDBJ databases">
        <title>Genome sequence of Methanobrevibacter filiformis DSM 11501.</title>
        <authorList>
            <person name="Poehlein A."/>
            <person name="Seedorf H."/>
            <person name="Daniel R."/>
        </authorList>
    </citation>
    <scope>NUCLEOTIDE SEQUENCE [LARGE SCALE GENOMIC DNA]</scope>
    <source>
        <strain evidence="11 12">DSM 11501</strain>
    </source>
</reference>
<evidence type="ECO:0000256" key="2">
    <source>
        <dbReference type="ARBA" id="ARBA00022741"/>
    </source>
</evidence>
<keyword evidence="12" id="KW-1185">Reference proteome</keyword>
<dbReference type="Gene3D" id="2.30.30.520">
    <property type="match status" value="1"/>
</dbReference>
<dbReference type="SFLD" id="SFLDS00057">
    <property type="entry name" value="Glutaminase/Asparaginase"/>
    <property type="match status" value="1"/>
</dbReference>
<dbReference type="OrthoDB" id="371959at2157"/>
<evidence type="ECO:0000256" key="4">
    <source>
        <dbReference type="ARBA" id="ARBA00022917"/>
    </source>
</evidence>
<dbReference type="PANTHER" id="PTHR11707">
    <property type="entry name" value="L-ASPARAGINASE"/>
    <property type="match status" value="1"/>
</dbReference>
<evidence type="ECO:0000259" key="8">
    <source>
        <dbReference type="Pfam" id="PF00710"/>
    </source>
</evidence>
<dbReference type="GO" id="GO:0004067">
    <property type="term" value="F:asparaginase activity"/>
    <property type="evidence" value="ECO:0007669"/>
    <property type="project" value="UniProtKB-UniRule"/>
</dbReference>
<dbReference type="PROSITE" id="PS00917">
    <property type="entry name" value="ASN_GLN_ASE_2"/>
    <property type="match status" value="1"/>
</dbReference>
<dbReference type="SUPFAM" id="SSF141300">
    <property type="entry name" value="GatD N-terminal domain-like"/>
    <property type="match status" value="1"/>
</dbReference>
<feature type="active site" evidence="5">
    <location>
        <position position="178"/>
    </location>
</feature>
<feature type="active site" evidence="5 6">
    <location>
        <position position="177"/>
    </location>
</feature>
<dbReference type="EC" id="6.3.5.-" evidence="5 7"/>
<dbReference type="SUPFAM" id="SSF53774">
    <property type="entry name" value="Glutaminase/Asparaginase"/>
    <property type="match status" value="1"/>
</dbReference>
<dbReference type="Proteomes" id="UP000077066">
    <property type="component" value="Unassembled WGS sequence"/>
</dbReference>
<dbReference type="NCBIfam" id="TIGR02153">
    <property type="entry name" value="gatD_arch"/>
    <property type="match status" value="1"/>
</dbReference>
<evidence type="ECO:0000256" key="7">
    <source>
        <dbReference type="RuleBase" id="RU004457"/>
    </source>
</evidence>
<keyword evidence="1 5" id="KW-0436">Ligase</keyword>
<dbReference type="PIRSF" id="PIRSF001220">
    <property type="entry name" value="L-ASNase_gatD"/>
    <property type="match status" value="1"/>
</dbReference>
<name>A0A162FIC5_9EURY</name>
<comment type="catalytic activity">
    <reaction evidence="5 7">
        <text>L-glutamyl-tRNA(Gln) + L-glutamine + ATP + H2O = L-glutaminyl-tRNA(Gln) + L-glutamate + ADP + phosphate + H(+)</text>
        <dbReference type="Rhea" id="RHEA:17521"/>
        <dbReference type="Rhea" id="RHEA-COMP:9681"/>
        <dbReference type="Rhea" id="RHEA-COMP:9684"/>
        <dbReference type="ChEBI" id="CHEBI:15377"/>
        <dbReference type="ChEBI" id="CHEBI:15378"/>
        <dbReference type="ChEBI" id="CHEBI:29985"/>
        <dbReference type="ChEBI" id="CHEBI:30616"/>
        <dbReference type="ChEBI" id="CHEBI:43474"/>
        <dbReference type="ChEBI" id="CHEBI:58359"/>
        <dbReference type="ChEBI" id="CHEBI:78520"/>
        <dbReference type="ChEBI" id="CHEBI:78521"/>
        <dbReference type="ChEBI" id="CHEBI:456216"/>
    </reaction>
</comment>
<keyword evidence="11" id="KW-0378">Hydrolase</keyword>
<comment type="similarity">
    <text evidence="5 7">Belongs to the asparaginase 1 family. GatD subfamily.</text>
</comment>
<keyword evidence="3 5" id="KW-0067">ATP-binding</keyword>
<dbReference type="InterPro" id="IPR027474">
    <property type="entry name" value="L-asparaginase_N"/>
</dbReference>
<dbReference type="Gene3D" id="3.40.50.1170">
    <property type="entry name" value="L-asparaginase, N-terminal domain"/>
    <property type="match status" value="1"/>
</dbReference>
<dbReference type="Pfam" id="PF17763">
    <property type="entry name" value="Asparaginase_C"/>
    <property type="match status" value="1"/>
</dbReference>
<evidence type="ECO:0000256" key="1">
    <source>
        <dbReference type="ARBA" id="ARBA00022598"/>
    </source>
</evidence>
<keyword evidence="2 5" id="KW-0547">Nucleotide-binding</keyword>
<dbReference type="InterPro" id="IPR006034">
    <property type="entry name" value="Asparaginase/glutaminase-like"/>
</dbReference>
<dbReference type="PIRSF" id="PIRSF500175">
    <property type="entry name" value="Glu_ADT_D"/>
    <property type="match status" value="1"/>
</dbReference>
<feature type="active site" evidence="5">
    <location>
        <position position="101"/>
    </location>
</feature>
<dbReference type="NCBIfam" id="TIGR00519">
    <property type="entry name" value="asnASE_I"/>
    <property type="match status" value="1"/>
</dbReference>
<dbReference type="GO" id="GO:0050567">
    <property type="term" value="F:glutaminyl-tRNA synthase (glutamine-hydrolyzing) activity"/>
    <property type="evidence" value="ECO:0007669"/>
    <property type="project" value="UniProtKB-UniRule"/>
</dbReference>
<dbReference type="PROSITE" id="PS51732">
    <property type="entry name" value="ASN_GLN_ASE_3"/>
    <property type="match status" value="1"/>
</dbReference>
<dbReference type="InterPro" id="IPR037152">
    <property type="entry name" value="L-asparaginase_N_sf"/>
</dbReference>
<dbReference type="InterPro" id="IPR027473">
    <property type="entry name" value="L-asparaginase_C"/>
</dbReference>
<dbReference type="CDD" id="cd08962">
    <property type="entry name" value="GatD"/>
    <property type="match status" value="1"/>
</dbReference>
<evidence type="ECO:0000259" key="9">
    <source>
        <dbReference type="Pfam" id="PF17763"/>
    </source>
</evidence>
<comment type="caution">
    <text evidence="11">The sequence shown here is derived from an EMBL/GenBank/DDBJ whole genome shotgun (WGS) entry which is preliminary data.</text>
</comment>
<dbReference type="GO" id="GO:0006520">
    <property type="term" value="P:amino acid metabolic process"/>
    <property type="evidence" value="ECO:0007669"/>
    <property type="project" value="InterPro"/>
</dbReference>
<dbReference type="GO" id="GO:0006450">
    <property type="term" value="P:regulation of translational fidelity"/>
    <property type="evidence" value="ECO:0007669"/>
    <property type="project" value="InterPro"/>
</dbReference>
<dbReference type="Pfam" id="PF00710">
    <property type="entry name" value="Asparaginase"/>
    <property type="match status" value="1"/>
</dbReference>
<evidence type="ECO:0000256" key="5">
    <source>
        <dbReference type="HAMAP-Rule" id="MF_00586"/>
    </source>
</evidence>
<keyword evidence="4 5" id="KW-0648">Protein biosynthesis</keyword>
<dbReference type="NCBIfam" id="NF003217">
    <property type="entry name" value="PRK04183.1"/>
    <property type="match status" value="1"/>
</dbReference>
<dbReference type="InterPro" id="IPR036152">
    <property type="entry name" value="Asp/glu_Ase-like_sf"/>
</dbReference>
<comment type="subunit">
    <text evidence="5 7">Heterodimer of GatD and GatE.</text>
</comment>
<comment type="function">
    <text evidence="5 7">Allows the formation of correctly charged Gln-tRNA(Gln) through the transamidation of misacylated Glu-tRNA(Gln) in organisms which lack glutaminyl-tRNA synthetase. The reaction takes place in the presence of glutamine and ATP through an activated gamma-phospho-Glu-tRNA(Gln). The GatDE system is specific for glutamate and does not act on aspartate.</text>
</comment>
<dbReference type="STRING" id="55758.MBFIL_10070"/>
<feature type="active site" evidence="5">
    <location>
        <position position="254"/>
    </location>
</feature>
<accession>A0A162FIC5</accession>
<dbReference type="HAMAP" id="MF_00586">
    <property type="entry name" value="GatD"/>
    <property type="match status" value="1"/>
</dbReference>
<dbReference type="Pfam" id="PF18195">
    <property type="entry name" value="GatD_N"/>
    <property type="match status" value="1"/>
</dbReference>
<dbReference type="InterPro" id="IPR040919">
    <property type="entry name" value="Asparaginase_C"/>
</dbReference>
<proteinExistence type="inferred from homology"/>
<evidence type="ECO:0000313" key="12">
    <source>
        <dbReference type="Proteomes" id="UP000077066"/>
    </source>
</evidence>
<feature type="domain" description="Asparaginase/glutaminase C-terminal" evidence="9">
    <location>
        <begin position="304"/>
        <end position="416"/>
    </location>
</feature>
<dbReference type="InterPro" id="IPR027475">
    <property type="entry name" value="Asparaginase/glutaminase_AS2"/>
</dbReference>
<organism evidence="11 12">
    <name type="scientific">Methanobrevibacter filiformis</name>
    <dbReference type="NCBI Taxonomy" id="55758"/>
    <lineage>
        <taxon>Archaea</taxon>
        <taxon>Methanobacteriati</taxon>
        <taxon>Methanobacteriota</taxon>
        <taxon>Methanomada group</taxon>
        <taxon>Methanobacteria</taxon>
        <taxon>Methanobacteriales</taxon>
        <taxon>Methanobacteriaceae</taxon>
        <taxon>Methanobrevibacter</taxon>
    </lineage>
</organism>